<evidence type="ECO:0000313" key="3">
    <source>
        <dbReference type="Proteomes" id="UP000478052"/>
    </source>
</evidence>
<keyword evidence="3" id="KW-1185">Reference proteome</keyword>
<evidence type="ECO:0000256" key="1">
    <source>
        <dbReference type="SAM" id="Phobius"/>
    </source>
</evidence>
<dbReference type="AlphaFoldDB" id="A0A6G0YIZ6"/>
<keyword evidence="1" id="KW-0812">Transmembrane</keyword>
<dbReference type="Proteomes" id="UP000478052">
    <property type="component" value="Unassembled WGS sequence"/>
</dbReference>
<evidence type="ECO:0000313" key="2">
    <source>
        <dbReference type="EMBL" id="KAF0756582.1"/>
    </source>
</evidence>
<accession>A0A6G0YIZ6</accession>
<reference evidence="2 3" key="1">
    <citation type="submission" date="2019-08" db="EMBL/GenBank/DDBJ databases">
        <title>Whole genome of Aphis craccivora.</title>
        <authorList>
            <person name="Voronova N.V."/>
            <person name="Shulinski R.S."/>
            <person name="Bandarenka Y.V."/>
            <person name="Zhorov D.G."/>
            <person name="Warner D."/>
        </authorList>
    </citation>
    <scope>NUCLEOTIDE SEQUENCE [LARGE SCALE GENOMIC DNA]</scope>
    <source>
        <strain evidence="2">180601</strain>
        <tissue evidence="2">Whole Body</tissue>
    </source>
</reference>
<sequence>MSVLIPKKVFRKTKNPKSKIVVYRAQYSKISLWFYDYTGAVDTAVVAVGNFSLLKRNIRNYRHRHLLGEPMNSDFNIPEEWKTTGGGTSAIYI</sequence>
<name>A0A6G0YIZ6_APHCR</name>
<feature type="transmembrane region" description="Helical" evidence="1">
    <location>
        <begin position="32"/>
        <end position="54"/>
    </location>
</feature>
<proteinExistence type="predicted"/>
<organism evidence="2 3">
    <name type="scientific">Aphis craccivora</name>
    <name type="common">Cowpea aphid</name>
    <dbReference type="NCBI Taxonomy" id="307492"/>
    <lineage>
        <taxon>Eukaryota</taxon>
        <taxon>Metazoa</taxon>
        <taxon>Ecdysozoa</taxon>
        <taxon>Arthropoda</taxon>
        <taxon>Hexapoda</taxon>
        <taxon>Insecta</taxon>
        <taxon>Pterygota</taxon>
        <taxon>Neoptera</taxon>
        <taxon>Paraneoptera</taxon>
        <taxon>Hemiptera</taxon>
        <taxon>Sternorrhyncha</taxon>
        <taxon>Aphidomorpha</taxon>
        <taxon>Aphidoidea</taxon>
        <taxon>Aphididae</taxon>
        <taxon>Aphidini</taxon>
        <taxon>Aphis</taxon>
        <taxon>Aphis</taxon>
    </lineage>
</organism>
<protein>
    <submittedName>
        <fullName evidence="2">MULE domain-containing protein</fullName>
    </submittedName>
</protein>
<dbReference type="EMBL" id="VUJU01003821">
    <property type="protein sequence ID" value="KAF0756582.1"/>
    <property type="molecule type" value="Genomic_DNA"/>
</dbReference>
<keyword evidence="1" id="KW-0472">Membrane</keyword>
<gene>
    <name evidence="2" type="ORF">FWK35_00007059</name>
</gene>
<keyword evidence="1" id="KW-1133">Transmembrane helix</keyword>
<comment type="caution">
    <text evidence="2">The sequence shown here is derived from an EMBL/GenBank/DDBJ whole genome shotgun (WGS) entry which is preliminary data.</text>
</comment>